<reference evidence="3 4" key="1">
    <citation type="submission" date="2019-03" db="EMBL/GenBank/DDBJ databases">
        <title>Diverse conjugative elements silence natural transformation in Legionella species.</title>
        <authorList>
            <person name="Durieux I."/>
            <person name="Ginevra C."/>
            <person name="Attaiech L."/>
            <person name="Picq K."/>
            <person name="Juan P.A."/>
            <person name="Jarraud S."/>
            <person name="Charpentier X."/>
        </authorList>
    </citation>
    <scope>NUCLEOTIDE SEQUENCE [LARGE SCALE GENOMIC DNA]</scope>
    <source>
        <strain evidence="3 4">HL-0427-4011</strain>
    </source>
</reference>
<feature type="domain" description="Serpin" evidence="2">
    <location>
        <begin position="39"/>
        <end position="410"/>
    </location>
</feature>
<dbReference type="Gene3D" id="2.30.39.10">
    <property type="entry name" value="Alpha-1-antitrypsin, domain 1"/>
    <property type="match status" value="1"/>
</dbReference>
<sequence>MSYCFNIFKPAIKILIISLLLSGNKLLAQPNPIKELNQFSLSLYQLQPKGSNIVISPLSVAYLLAILHGGAQGDTKKQIETLLNRNTLDKMDNIITKSLPQKYFNNYCFDHFYCFISNFLNRNQSKFLLNNAIWYDKTIKISPQFKTNAKKLFKIHFSEVDFKTSNQALSAINKWVKKYSLGKNKLFLDKIEADTALIAINLIYFKANWQSQFKKSDTTINDFYIASGQTVAARMMQQTHDYDYYNDNGTQIVILSYEKIPYEMLIIMPSPEEKLENWLNGFTQDKLNTLIKNASQTEISLKMPKFESQAQLFDVKSSLTSLGVSDLFDPNKADLSNLTQSRTNLYVSKLLQSSYIKVDESGSEAAVASAAVVLFGNPPPLLVNINRPFLFMIMHKEMHLILFIGHITNPNINAPH</sequence>
<dbReference type="InterPro" id="IPR023795">
    <property type="entry name" value="Serpin_CS"/>
</dbReference>
<dbReference type="Gene3D" id="3.30.497.10">
    <property type="entry name" value="Antithrombin, subunit I, domain 2"/>
    <property type="match status" value="1"/>
</dbReference>
<dbReference type="InterPro" id="IPR023796">
    <property type="entry name" value="Serpin_dom"/>
</dbReference>
<dbReference type="InterPro" id="IPR036186">
    <property type="entry name" value="Serpin_sf"/>
</dbReference>
<protein>
    <submittedName>
        <fullName evidence="3">Serpin family protein</fullName>
    </submittedName>
</protein>
<dbReference type="InterPro" id="IPR000215">
    <property type="entry name" value="Serpin_fam"/>
</dbReference>
<evidence type="ECO:0000259" key="2">
    <source>
        <dbReference type="SMART" id="SM00093"/>
    </source>
</evidence>
<dbReference type="Pfam" id="PF00079">
    <property type="entry name" value="Serpin"/>
    <property type="match status" value="1"/>
</dbReference>
<gene>
    <name evidence="3" type="ORF">E3983_11035</name>
</gene>
<dbReference type="GO" id="GO:0005615">
    <property type="term" value="C:extracellular space"/>
    <property type="evidence" value="ECO:0007669"/>
    <property type="project" value="InterPro"/>
</dbReference>
<proteinExistence type="inferred from homology"/>
<dbReference type="InterPro" id="IPR042178">
    <property type="entry name" value="Serpin_sf_1"/>
</dbReference>
<dbReference type="SUPFAM" id="SSF56574">
    <property type="entry name" value="Serpins"/>
    <property type="match status" value="1"/>
</dbReference>
<dbReference type="AlphaFoldDB" id="A0AAX1EIF3"/>
<organism evidence="3 4">
    <name type="scientific">Legionella israelensis</name>
    <dbReference type="NCBI Taxonomy" id="454"/>
    <lineage>
        <taxon>Bacteria</taxon>
        <taxon>Pseudomonadati</taxon>
        <taxon>Pseudomonadota</taxon>
        <taxon>Gammaproteobacteria</taxon>
        <taxon>Legionellales</taxon>
        <taxon>Legionellaceae</taxon>
        <taxon>Legionella</taxon>
    </lineage>
</organism>
<dbReference type="SMART" id="SM00093">
    <property type="entry name" value="SERPIN"/>
    <property type="match status" value="1"/>
</dbReference>
<dbReference type="InterPro" id="IPR042185">
    <property type="entry name" value="Serpin_sf_2"/>
</dbReference>
<evidence type="ECO:0000313" key="3">
    <source>
        <dbReference type="EMBL" id="QBR84839.1"/>
    </source>
</evidence>
<name>A0AAX1EIF3_9GAMM</name>
<dbReference type="PANTHER" id="PTHR11461">
    <property type="entry name" value="SERINE PROTEASE INHIBITOR, SERPIN"/>
    <property type="match status" value="1"/>
</dbReference>
<dbReference type="PROSITE" id="PS00284">
    <property type="entry name" value="SERPIN"/>
    <property type="match status" value="1"/>
</dbReference>
<comment type="similarity">
    <text evidence="1">Belongs to the serpin family.</text>
</comment>
<accession>A0AAX1EIF3</accession>
<evidence type="ECO:0000313" key="4">
    <source>
        <dbReference type="Proteomes" id="UP000295517"/>
    </source>
</evidence>
<dbReference type="EMBL" id="CP038254">
    <property type="protein sequence ID" value="QBR84839.1"/>
    <property type="molecule type" value="Genomic_DNA"/>
</dbReference>
<dbReference type="GO" id="GO:0004867">
    <property type="term" value="F:serine-type endopeptidase inhibitor activity"/>
    <property type="evidence" value="ECO:0007669"/>
    <property type="project" value="InterPro"/>
</dbReference>
<dbReference type="Proteomes" id="UP000295517">
    <property type="component" value="Chromosome"/>
</dbReference>
<dbReference type="PANTHER" id="PTHR11461:SF211">
    <property type="entry name" value="GH10112P-RELATED"/>
    <property type="match status" value="1"/>
</dbReference>
<evidence type="ECO:0000256" key="1">
    <source>
        <dbReference type="RuleBase" id="RU000411"/>
    </source>
</evidence>